<protein>
    <submittedName>
        <fullName evidence="10">Multisubunit sodium/proton antiporter, MrpD subunit</fullName>
    </submittedName>
</protein>
<feature type="domain" description="NADH:quinone oxidoreductase/Mrp antiporter transmembrane" evidence="9">
    <location>
        <begin position="115"/>
        <end position="379"/>
    </location>
</feature>
<evidence type="ECO:0000256" key="7">
    <source>
        <dbReference type="RuleBase" id="RU000320"/>
    </source>
</evidence>
<feature type="transmembrane region" description="Helical" evidence="8">
    <location>
        <begin position="378"/>
        <end position="395"/>
    </location>
</feature>
<feature type="transmembrane region" description="Helical" evidence="8">
    <location>
        <begin position="562"/>
        <end position="579"/>
    </location>
</feature>
<dbReference type="STRING" id="1122930.SAMN02745168_2546"/>
<feature type="transmembrane region" description="Helical" evidence="8">
    <location>
        <begin position="151"/>
        <end position="170"/>
    </location>
</feature>
<evidence type="ECO:0000256" key="2">
    <source>
        <dbReference type="ARBA" id="ARBA00022475"/>
    </source>
</evidence>
<evidence type="ECO:0000256" key="3">
    <source>
        <dbReference type="ARBA" id="ARBA00022692"/>
    </source>
</evidence>
<evidence type="ECO:0000256" key="6">
    <source>
        <dbReference type="ARBA" id="ARBA00023136"/>
    </source>
</evidence>
<keyword evidence="4 8" id="KW-1133">Transmembrane helix</keyword>
<dbReference type="GO" id="GO:0005886">
    <property type="term" value="C:plasma membrane"/>
    <property type="evidence" value="ECO:0007669"/>
    <property type="project" value="UniProtKB-SubCell"/>
</dbReference>
<evidence type="ECO:0000256" key="5">
    <source>
        <dbReference type="ARBA" id="ARBA00023002"/>
    </source>
</evidence>
<dbReference type="OrthoDB" id="9807568at2"/>
<sequence length="580" mass="63653">MTDARILLHPAFPLLLGAIVTAALPPRKRIYFSPVFTFLSLICLFAVPAGSLMTLPFLNGMELLFFQSTTLSRLMCFFTLVVVFCSQVYSLGREKGREGCWSLVYAAAACGVLMAGDFFTLVLWWEAMSVGAVFLIWSRRDPKASKAGFRYLMIHFLSGNLLLMGAVLYASQGITQLGPLEPGGAAYWLVLAGVGISAGMIPFHSWIPDAYPEATIGGSAILSGVTTKVAAITLLRLFSGESFLLGMGIVMAFWGVLYALRENNIRRLLSYHIISQLGLIIAAIGIGTPMAKDAAVALTIGNILYKGLLYMSAGSVLYATGRQKLTEVGNLFKAMPITSVFFFIGSLAIAGVPGLMGFAVKPLVVSSAVYSYQPVAELLLYAAGIGTFLSIPLKLGGHMLWGTHPAPPILRKPKTAMYVGMTLLTVFILAIGFVPGLLYSQLPWQEEVHFSLYTADHILSEVEFLLAAWLAYRLMNPLLHPKDFISLDLDWFYRVPLPRFFLALSRFANFVRLSVWKGILVLVRALSRFVRNPVSYFMKPIDGGDSTEEYCADKYRLPVGDGALLILMVFAVVYFYVTIF</sequence>
<dbReference type="InterPro" id="IPR001750">
    <property type="entry name" value="ND/Mrp_TM"/>
</dbReference>
<feature type="transmembrane region" description="Helical" evidence="8">
    <location>
        <begin position="122"/>
        <end position="139"/>
    </location>
</feature>
<feature type="transmembrane region" description="Helical" evidence="8">
    <location>
        <begin position="185"/>
        <end position="203"/>
    </location>
</feature>
<name>A0A1W2C3Y4_9FIRM</name>
<evidence type="ECO:0000256" key="1">
    <source>
        <dbReference type="ARBA" id="ARBA00004651"/>
    </source>
</evidence>
<dbReference type="GO" id="GO:0008137">
    <property type="term" value="F:NADH dehydrogenase (ubiquinone) activity"/>
    <property type="evidence" value="ECO:0007669"/>
    <property type="project" value="InterPro"/>
</dbReference>
<dbReference type="Pfam" id="PF00361">
    <property type="entry name" value="Proton_antipo_M"/>
    <property type="match status" value="1"/>
</dbReference>
<feature type="transmembrane region" description="Helical" evidence="8">
    <location>
        <begin position="99"/>
        <end position="116"/>
    </location>
</feature>
<dbReference type="Proteomes" id="UP000192790">
    <property type="component" value="Unassembled WGS sequence"/>
</dbReference>
<feature type="transmembrane region" description="Helical" evidence="8">
    <location>
        <begin position="6"/>
        <end position="24"/>
    </location>
</feature>
<feature type="transmembrane region" description="Helical" evidence="8">
    <location>
        <begin position="450"/>
        <end position="472"/>
    </location>
</feature>
<organism evidence="10 11">
    <name type="scientific">Papillibacter cinnamivorans DSM 12816</name>
    <dbReference type="NCBI Taxonomy" id="1122930"/>
    <lineage>
        <taxon>Bacteria</taxon>
        <taxon>Bacillati</taxon>
        <taxon>Bacillota</taxon>
        <taxon>Clostridia</taxon>
        <taxon>Eubacteriales</taxon>
        <taxon>Oscillospiraceae</taxon>
        <taxon>Papillibacter</taxon>
    </lineage>
</organism>
<keyword evidence="11" id="KW-1185">Reference proteome</keyword>
<dbReference type="InterPro" id="IPR052175">
    <property type="entry name" value="ComplexI-like_HydComp"/>
</dbReference>
<dbReference type="PANTHER" id="PTHR42682:SF4">
    <property type="entry name" value="NADH-UBIQUINONE_PLASTOQUINONE"/>
    <property type="match status" value="1"/>
</dbReference>
<feature type="transmembrane region" description="Helical" evidence="8">
    <location>
        <begin position="340"/>
        <end position="358"/>
    </location>
</feature>
<dbReference type="AlphaFoldDB" id="A0A1W2C3Y4"/>
<dbReference type="RefSeq" id="WP_084235222.1">
    <property type="nucleotide sequence ID" value="NZ_FWXW01000007.1"/>
</dbReference>
<keyword evidence="3 7" id="KW-0812">Transmembrane</keyword>
<feature type="transmembrane region" description="Helical" evidence="8">
    <location>
        <begin position="215"/>
        <end position="237"/>
    </location>
</feature>
<feature type="transmembrane region" description="Helical" evidence="8">
    <location>
        <begin position="36"/>
        <end position="58"/>
    </location>
</feature>
<proteinExistence type="predicted"/>
<feature type="transmembrane region" description="Helical" evidence="8">
    <location>
        <begin position="268"/>
        <end position="288"/>
    </location>
</feature>
<accession>A0A1W2C3Y4</accession>
<feature type="transmembrane region" description="Helical" evidence="8">
    <location>
        <begin position="416"/>
        <end position="438"/>
    </location>
</feature>
<evidence type="ECO:0000256" key="4">
    <source>
        <dbReference type="ARBA" id="ARBA00022989"/>
    </source>
</evidence>
<dbReference type="GO" id="GO:0042773">
    <property type="term" value="P:ATP synthesis coupled electron transport"/>
    <property type="evidence" value="ECO:0007669"/>
    <property type="project" value="InterPro"/>
</dbReference>
<feature type="transmembrane region" description="Helical" evidence="8">
    <location>
        <begin position="294"/>
        <end position="319"/>
    </location>
</feature>
<dbReference type="EMBL" id="FWXW01000007">
    <property type="protein sequence ID" value="SMC79947.1"/>
    <property type="molecule type" value="Genomic_DNA"/>
</dbReference>
<evidence type="ECO:0000313" key="11">
    <source>
        <dbReference type="Proteomes" id="UP000192790"/>
    </source>
</evidence>
<dbReference type="PANTHER" id="PTHR42682">
    <property type="entry name" value="HYDROGENASE-4 COMPONENT F"/>
    <property type="match status" value="1"/>
</dbReference>
<evidence type="ECO:0000259" key="9">
    <source>
        <dbReference type="Pfam" id="PF00361"/>
    </source>
</evidence>
<keyword evidence="5" id="KW-0560">Oxidoreductase</keyword>
<feature type="transmembrane region" description="Helical" evidence="8">
    <location>
        <begin position="70"/>
        <end position="92"/>
    </location>
</feature>
<evidence type="ECO:0000256" key="8">
    <source>
        <dbReference type="SAM" id="Phobius"/>
    </source>
</evidence>
<keyword evidence="2" id="KW-1003">Cell membrane</keyword>
<feature type="transmembrane region" description="Helical" evidence="8">
    <location>
        <begin position="243"/>
        <end position="261"/>
    </location>
</feature>
<reference evidence="10 11" key="1">
    <citation type="submission" date="2017-04" db="EMBL/GenBank/DDBJ databases">
        <authorList>
            <person name="Afonso C.L."/>
            <person name="Miller P.J."/>
            <person name="Scott M.A."/>
            <person name="Spackman E."/>
            <person name="Goraichik I."/>
            <person name="Dimitrov K.M."/>
            <person name="Suarez D.L."/>
            <person name="Swayne D.E."/>
        </authorList>
    </citation>
    <scope>NUCLEOTIDE SEQUENCE [LARGE SCALE GENOMIC DNA]</scope>
    <source>
        <strain evidence="10 11">DSM 12816</strain>
    </source>
</reference>
<dbReference type="InterPro" id="IPR003918">
    <property type="entry name" value="NADH_UbQ_OxRdtase"/>
</dbReference>
<comment type="subcellular location">
    <subcellularLocation>
        <location evidence="1">Cell membrane</location>
        <topology evidence="1">Multi-pass membrane protein</topology>
    </subcellularLocation>
    <subcellularLocation>
        <location evidence="7">Membrane</location>
        <topology evidence="7">Multi-pass membrane protein</topology>
    </subcellularLocation>
</comment>
<gene>
    <name evidence="10" type="ORF">SAMN02745168_2546</name>
</gene>
<dbReference type="GO" id="GO:0016491">
    <property type="term" value="F:oxidoreductase activity"/>
    <property type="evidence" value="ECO:0007669"/>
    <property type="project" value="UniProtKB-KW"/>
</dbReference>
<evidence type="ECO:0000313" key="10">
    <source>
        <dbReference type="EMBL" id="SMC79947.1"/>
    </source>
</evidence>
<keyword evidence="6 8" id="KW-0472">Membrane</keyword>
<dbReference type="PRINTS" id="PR01437">
    <property type="entry name" value="NUOXDRDTASE4"/>
</dbReference>